<name>A0A5B1CN82_9BACT</name>
<organism evidence="1 2">
    <name type="scientific">Rubripirellula obstinata</name>
    <dbReference type="NCBI Taxonomy" id="406547"/>
    <lineage>
        <taxon>Bacteria</taxon>
        <taxon>Pseudomonadati</taxon>
        <taxon>Planctomycetota</taxon>
        <taxon>Planctomycetia</taxon>
        <taxon>Pirellulales</taxon>
        <taxon>Pirellulaceae</taxon>
        <taxon>Rubripirellula</taxon>
    </lineage>
</organism>
<dbReference type="Proteomes" id="UP000322699">
    <property type="component" value="Unassembled WGS sequence"/>
</dbReference>
<protein>
    <submittedName>
        <fullName evidence="1">Uncharacterized protein</fullName>
    </submittedName>
</protein>
<gene>
    <name evidence="1" type="ORF">LF1_39320</name>
</gene>
<dbReference type="EMBL" id="VRLW01000001">
    <property type="protein sequence ID" value="KAA1261385.1"/>
    <property type="molecule type" value="Genomic_DNA"/>
</dbReference>
<accession>A0A5B1CN82</accession>
<sequence>MNWIEIWQRSVVNQRLQIASLTMQIANLDGDQINCKLAVFNLQFAIPLQPIRACPDNDSLQQTAVSTNRCHVAGLIQVPEPFPLFDE</sequence>
<keyword evidence="2" id="KW-1185">Reference proteome</keyword>
<proteinExistence type="predicted"/>
<reference evidence="1 2" key="1">
    <citation type="submission" date="2019-08" db="EMBL/GenBank/DDBJ databases">
        <title>Deep-cultivation of Planctomycetes and their phenomic and genomic characterization uncovers novel biology.</title>
        <authorList>
            <person name="Wiegand S."/>
            <person name="Jogler M."/>
            <person name="Boedeker C."/>
            <person name="Pinto D."/>
            <person name="Vollmers J."/>
            <person name="Rivas-Marin E."/>
            <person name="Kohn T."/>
            <person name="Peeters S.H."/>
            <person name="Heuer A."/>
            <person name="Rast P."/>
            <person name="Oberbeckmann S."/>
            <person name="Bunk B."/>
            <person name="Jeske O."/>
            <person name="Meyerdierks A."/>
            <person name="Storesund J.E."/>
            <person name="Kallscheuer N."/>
            <person name="Luecker S."/>
            <person name="Lage O.M."/>
            <person name="Pohl T."/>
            <person name="Merkel B.J."/>
            <person name="Hornburger P."/>
            <person name="Mueller R.-W."/>
            <person name="Bruemmer F."/>
            <person name="Labrenz M."/>
            <person name="Spormann A.M."/>
            <person name="Op Den Camp H."/>
            <person name="Overmann J."/>
            <person name="Amann R."/>
            <person name="Jetten M.S.M."/>
            <person name="Mascher T."/>
            <person name="Medema M.H."/>
            <person name="Devos D.P."/>
            <person name="Kaster A.-K."/>
            <person name="Ovreas L."/>
            <person name="Rohde M."/>
            <person name="Galperin M.Y."/>
            <person name="Jogler C."/>
        </authorList>
    </citation>
    <scope>NUCLEOTIDE SEQUENCE [LARGE SCALE GENOMIC DNA]</scope>
    <source>
        <strain evidence="1 2">LF1</strain>
    </source>
</reference>
<evidence type="ECO:0000313" key="2">
    <source>
        <dbReference type="Proteomes" id="UP000322699"/>
    </source>
</evidence>
<comment type="caution">
    <text evidence="1">The sequence shown here is derived from an EMBL/GenBank/DDBJ whole genome shotgun (WGS) entry which is preliminary data.</text>
</comment>
<evidence type="ECO:0000313" key="1">
    <source>
        <dbReference type="EMBL" id="KAA1261385.1"/>
    </source>
</evidence>
<dbReference type="AlphaFoldDB" id="A0A5B1CN82"/>